<organism evidence="2 6">
    <name type="scientific">Didymodactylos carnosus</name>
    <dbReference type="NCBI Taxonomy" id="1234261"/>
    <lineage>
        <taxon>Eukaryota</taxon>
        <taxon>Metazoa</taxon>
        <taxon>Spiralia</taxon>
        <taxon>Gnathifera</taxon>
        <taxon>Rotifera</taxon>
        <taxon>Eurotatoria</taxon>
        <taxon>Bdelloidea</taxon>
        <taxon>Philodinida</taxon>
        <taxon>Philodinidae</taxon>
        <taxon>Didymodactylos</taxon>
    </lineage>
</organism>
<accession>A0A815E654</accession>
<dbReference type="EMBL" id="CAJOBC010040965">
    <property type="protein sequence ID" value="CAF4143196.1"/>
    <property type="molecule type" value="Genomic_DNA"/>
</dbReference>
<evidence type="ECO:0000313" key="2">
    <source>
        <dbReference type="EMBL" id="CAF1308185.1"/>
    </source>
</evidence>
<dbReference type="Proteomes" id="UP000663829">
    <property type="component" value="Unassembled WGS sequence"/>
</dbReference>
<feature type="transmembrane region" description="Helical" evidence="1">
    <location>
        <begin position="49"/>
        <end position="67"/>
    </location>
</feature>
<keyword evidence="1" id="KW-1133">Transmembrane helix</keyword>
<keyword evidence="1" id="KW-0812">Transmembrane</keyword>
<comment type="caution">
    <text evidence="2">The sequence shown here is derived from an EMBL/GenBank/DDBJ whole genome shotgun (WGS) entry which is preliminary data.</text>
</comment>
<dbReference type="EMBL" id="CAJNOK010035620">
    <property type="protein sequence ID" value="CAF1515056.1"/>
    <property type="molecule type" value="Genomic_DNA"/>
</dbReference>
<dbReference type="EMBL" id="CAJOBA010057700">
    <property type="protein sequence ID" value="CAF4302446.1"/>
    <property type="molecule type" value="Genomic_DNA"/>
</dbReference>
<protein>
    <submittedName>
        <fullName evidence="2">Uncharacterized protein</fullName>
    </submittedName>
</protein>
<proteinExistence type="predicted"/>
<dbReference type="EMBL" id="CAJNOQ010012798">
    <property type="protein sequence ID" value="CAF1308185.1"/>
    <property type="molecule type" value="Genomic_DNA"/>
</dbReference>
<sequence length="116" mass="14206">MCSHVFTSFFKITMKRKRLYPRESYPLTYLINRIHHAQHDLKQNERVHHFLNTFILYLVCFLLMFVFQSHTNIYNSLFGPFHMNEQELIQHLTIYKTLNWNPVLFKEYLQLLSVPK</sequence>
<keyword evidence="6" id="KW-1185">Reference proteome</keyword>
<dbReference type="Proteomes" id="UP000681722">
    <property type="component" value="Unassembled WGS sequence"/>
</dbReference>
<dbReference type="Proteomes" id="UP000682733">
    <property type="component" value="Unassembled WGS sequence"/>
</dbReference>
<evidence type="ECO:0000313" key="5">
    <source>
        <dbReference type="EMBL" id="CAF4302446.1"/>
    </source>
</evidence>
<name>A0A815E654_9BILA</name>
<evidence type="ECO:0000313" key="3">
    <source>
        <dbReference type="EMBL" id="CAF1515056.1"/>
    </source>
</evidence>
<evidence type="ECO:0000256" key="1">
    <source>
        <dbReference type="SAM" id="Phobius"/>
    </source>
</evidence>
<evidence type="ECO:0000313" key="6">
    <source>
        <dbReference type="Proteomes" id="UP000663829"/>
    </source>
</evidence>
<dbReference type="Proteomes" id="UP000677228">
    <property type="component" value="Unassembled WGS sequence"/>
</dbReference>
<keyword evidence="1" id="KW-0472">Membrane</keyword>
<gene>
    <name evidence="2" type="ORF">GPM918_LOCUS28865</name>
    <name evidence="3" type="ORF">OVA965_LOCUS37543</name>
    <name evidence="4" type="ORF">SRO942_LOCUS29398</name>
    <name evidence="5" type="ORF">TMI583_LOCUS38629</name>
</gene>
<dbReference type="AlphaFoldDB" id="A0A815E654"/>
<reference evidence="2" key="1">
    <citation type="submission" date="2021-02" db="EMBL/GenBank/DDBJ databases">
        <authorList>
            <person name="Nowell W R."/>
        </authorList>
    </citation>
    <scope>NUCLEOTIDE SEQUENCE</scope>
</reference>
<evidence type="ECO:0000313" key="4">
    <source>
        <dbReference type="EMBL" id="CAF4143196.1"/>
    </source>
</evidence>